<reference evidence="1 2" key="1">
    <citation type="submission" date="2019-02" db="EMBL/GenBank/DDBJ databases">
        <title>Deep-cultivation of Planctomycetes and their phenomic and genomic characterization uncovers novel biology.</title>
        <authorList>
            <person name="Wiegand S."/>
            <person name="Jogler M."/>
            <person name="Boedeker C."/>
            <person name="Pinto D."/>
            <person name="Vollmers J."/>
            <person name="Rivas-Marin E."/>
            <person name="Kohn T."/>
            <person name="Peeters S.H."/>
            <person name="Heuer A."/>
            <person name="Rast P."/>
            <person name="Oberbeckmann S."/>
            <person name="Bunk B."/>
            <person name="Jeske O."/>
            <person name="Meyerdierks A."/>
            <person name="Storesund J.E."/>
            <person name="Kallscheuer N."/>
            <person name="Luecker S."/>
            <person name="Lage O.M."/>
            <person name="Pohl T."/>
            <person name="Merkel B.J."/>
            <person name="Hornburger P."/>
            <person name="Mueller R.-W."/>
            <person name="Bruemmer F."/>
            <person name="Labrenz M."/>
            <person name="Spormann A.M."/>
            <person name="Op Den Camp H."/>
            <person name="Overmann J."/>
            <person name="Amann R."/>
            <person name="Jetten M.S.M."/>
            <person name="Mascher T."/>
            <person name="Medema M.H."/>
            <person name="Devos D.P."/>
            <person name="Kaster A.-K."/>
            <person name="Ovreas L."/>
            <person name="Rohde M."/>
            <person name="Galperin M.Y."/>
            <person name="Jogler C."/>
        </authorList>
    </citation>
    <scope>NUCLEOTIDE SEQUENCE [LARGE SCALE GENOMIC DNA]</scope>
    <source>
        <strain evidence="1 2">KOR34</strain>
    </source>
</reference>
<accession>A0A5C5VAJ2</accession>
<protein>
    <submittedName>
        <fullName evidence="1">Uncharacterized protein</fullName>
    </submittedName>
</protein>
<dbReference type="AlphaFoldDB" id="A0A5C5VAJ2"/>
<evidence type="ECO:0000313" key="1">
    <source>
        <dbReference type="EMBL" id="TWT35616.1"/>
    </source>
</evidence>
<gene>
    <name evidence="1" type="ORF">KOR34_05100</name>
</gene>
<evidence type="ECO:0000313" key="2">
    <source>
        <dbReference type="Proteomes" id="UP000316714"/>
    </source>
</evidence>
<keyword evidence="2" id="KW-1185">Reference proteome</keyword>
<dbReference type="Proteomes" id="UP000316714">
    <property type="component" value="Unassembled WGS sequence"/>
</dbReference>
<comment type="caution">
    <text evidence="1">The sequence shown here is derived from an EMBL/GenBank/DDBJ whole genome shotgun (WGS) entry which is preliminary data.</text>
</comment>
<dbReference type="EMBL" id="SIHJ01000001">
    <property type="protein sequence ID" value="TWT35616.1"/>
    <property type="molecule type" value="Genomic_DNA"/>
</dbReference>
<organism evidence="1 2">
    <name type="scientific">Posidoniimonas corsicana</name>
    <dbReference type="NCBI Taxonomy" id="1938618"/>
    <lineage>
        <taxon>Bacteria</taxon>
        <taxon>Pseudomonadati</taxon>
        <taxon>Planctomycetota</taxon>
        <taxon>Planctomycetia</taxon>
        <taxon>Pirellulales</taxon>
        <taxon>Lacipirellulaceae</taxon>
        <taxon>Posidoniimonas</taxon>
    </lineage>
</organism>
<proteinExistence type="predicted"/>
<sequence length="36" mass="4080">MMYLQAFDTDLCGRLCWTLLHSLWQGALLVGGPRGR</sequence>
<name>A0A5C5VAJ2_9BACT</name>